<organism evidence="2 3">
    <name type="scientific">Tetraparma gracilis</name>
    <dbReference type="NCBI Taxonomy" id="2962635"/>
    <lineage>
        <taxon>Eukaryota</taxon>
        <taxon>Sar</taxon>
        <taxon>Stramenopiles</taxon>
        <taxon>Ochrophyta</taxon>
        <taxon>Bolidophyceae</taxon>
        <taxon>Parmales</taxon>
        <taxon>Triparmaceae</taxon>
        <taxon>Tetraparma</taxon>
    </lineage>
</organism>
<dbReference type="Proteomes" id="UP001165060">
    <property type="component" value="Unassembled WGS sequence"/>
</dbReference>
<evidence type="ECO:0000256" key="1">
    <source>
        <dbReference type="SAM" id="MobiDB-lite"/>
    </source>
</evidence>
<protein>
    <submittedName>
        <fullName evidence="2">Uncharacterized protein</fullName>
    </submittedName>
</protein>
<feature type="region of interest" description="Disordered" evidence="1">
    <location>
        <begin position="126"/>
        <end position="158"/>
    </location>
</feature>
<proteinExistence type="predicted"/>
<accession>A0ABQ6MD35</accession>
<evidence type="ECO:0000313" key="3">
    <source>
        <dbReference type="Proteomes" id="UP001165060"/>
    </source>
</evidence>
<evidence type="ECO:0000313" key="2">
    <source>
        <dbReference type="EMBL" id="GMI23893.1"/>
    </source>
</evidence>
<dbReference type="InterPro" id="IPR011989">
    <property type="entry name" value="ARM-like"/>
</dbReference>
<feature type="compositionally biased region" description="Pro residues" evidence="1">
    <location>
        <begin position="144"/>
        <end position="153"/>
    </location>
</feature>
<dbReference type="Gene3D" id="1.25.10.10">
    <property type="entry name" value="Leucine-rich Repeat Variant"/>
    <property type="match status" value="1"/>
</dbReference>
<comment type="caution">
    <text evidence="2">The sequence shown here is derived from an EMBL/GenBank/DDBJ whole genome shotgun (WGS) entry which is preliminary data.</text>
</comment>
<reference evidence="2 3" key="1">
    <citation type="journal article" date="2023" name="Commun. Biol.">
        <title>Genome analysis of Parmales, the sister group of diatoms, reveals the evolutionary specialization of diatoms from phago-mixotrophs to photoautotrophs.</title>
        <authorList>
            <person name="Ban H."/>
            <person name="Sato S."/>
            <person name="Yoshikawa S."/>
            <person name="Yamada K."/>
            <person name="Nakamura Y."/>
            <person name="Ichinomiya M."/>
            <person name="Sato N."/>
            <person name="Blanc-Mathieu R."/>
            <person name="Endo H."/>
            <person name="Kuwata A."/>
            <person name="Ogata H."/>
        </authorList>
    </citation>
    <scope>NUCLEOTIDE SEQUENCE [LARGE SCALE GENOMIC DNA]</scope>
</reference>
<dbReference type="EMBL" id="BRYB01001358">
    <property type="protein sequence ID" value="GMI23893.1"/>
    <property type="molecule type" value="Genomic_DNA"/>
</dbReference>
<name>A0ABQ6MD35_9STRA</name>
<sequence length="223" mass="23668">MASTLRQACAGFRSGLDVPGSTSMLEQLRAAPSSLQIYAGCLCPSAGDSLRSGEDLEAFHALSGLQHVLLRRWDAIPSETRRHLRDWLLHLGLEGGPPGVAFQAPTQNAALAAAAAAWKRGWVEELERERGGNPNGGPEDAPNPYDPRAPSLPGPDSLIASLKALSHPTAFSSPDPAPAGRLIRANVFLASLVGEMSGGGRNKVNLGQTILFHKRAHEEFEAK</sequence>
<keyword evidence="3" id="KW-1185">Reference proteome</keyword>
<gene>
    <name evidence="2" type="ORF">TeGR_g2744</name>
</gene>